<keyword evidence="3" id="KW-1185">Reference proteome</keyword>
<sequence length="46" mass="5039">MLDVVYLLGIFAVFFLIHLIAKGVEQMGPQARASAHRDAAAGVERR</sequence>
<feature type="transmembrane region" description="Helical" evidence="1">
    <location>
        <begin position="6"/>
        <end position="24"/>
    </location>
</feature>
<evidence type="ECO:0000256" key="1">
    <source>
        <dbReference type="SAM" id="Phobius"/>
    </source>
</evidence>
<comment type="caution">
    <text evidence="2">The sequence shown here is derived from an EMBL/GenBank/DDBJ whole genome shotgun (WGS) entry which is preliminary data.</text>
</comment>
<dbReference type="EMBL" id="WJIF01000003">
    <property type="protein sequence ID" value="MRG59648.1"/>
    <property type="molecule type" value="Genomic_DNA"/>
</dbReference>
<evidence type="ECO:0000313" key="2">
    <source>
        <dbReference type="EMBL" id="MRG59648.1"/>
    </source>
</evidence>
<organism evidence="2 3">
    <name type="scientific">Agromyces agglutinans</name>
    <dbReference type="NCBI Taxonomy" id="2662258"/>
    <lineage>
        <taxon>Bacteria</taxon>
        <taxon>Bacillati</taxon>
        <taxon>Actinomycetota</taxon>
        <taxon>Actinomycetes</taxon>
        <taxon>Micrococcales</taxon>
        <taxon>Microbacteriaceae</taxon>
        <taxon>Agromyces</taxon>
    </lineage>
</organism>
<dbReference type="RefSeq" id="WP_153684101.1">
    <property type="nucleotide sequence ID" value="NZ_WJIF01000003.1"/>
</dbReference>
<accession>A0A6I2FF35</accession>
<name>A0A6I2FF35_9MICO</name>
<keyword evidence="1" id="KW-0812">Transmembrane</keyword>
<keyword evidence="1" id="KW-1133">Transmembrane helix</keyword>
<keyword evidence="1" id="KW-0472">Membrane</keyword>
<evidence type="ECO:0000313" key="3">
    <source>
        <dbReference type="Proteomes" id="UP000431080"/>
    </source>
</evidence>
<dbReference type="Proteomes" id="UP000431080">
    <property type="component" value="Unassembled WGS sequence"/>
</dbReference>
<protein>
    <submittedName>
        <fullName evidence="2">Uncharacterized protein</fullName>
    </submittedName>
</protein>
<reference evidence="2 3" key="1">
    <citation type="submission" date="2019-10" db="EMBL/GenBank/DDBJ databases">
        <authorList>
            <person name="Nie G."/>
            <person name="Ming H."/>
            <person name="Yi B."/>
        </authorList>
    </citation>
    <scope>NUCLEOTIDE SEQUENCE [LARGE SCALE GENOMIC DNA]</scope>
    <source>
        <strain evidence="2 3">CFH 90414</strain>
    </source>
</reference>
<proteinExistence type="predicted"/>
<dbReference type="AlphaFoldDB" id="A0A6I2FF35"/>
<gene>
    <name evidence="2" type="ORF">GE115_07150</name>
</gene>